<evidence type="ECO:0000256" key="2">
    <source>
        <dbReference type="ARBA" id="ARBA00022448"/>
    </source>
</evidence>
<feature type="transmembrane region" description="Helical" evidence="7">
    <location>
        <begin position="219"/>
        <end position="240"/>
    </location>
</feature>
<dbReference type="SUPFAM" id="SSF161098">
    <property type="entry name" value="MetI-like"/>
    <property type="match status" value="1"/>
</dbReference>
<reference evidence="9 10" key="1">
    <citation type="submission" date="2011-11" db="EMBL/GenBank/DDBJ databases">
        <title>The Noncontiguous Finished genome of Desulfosporosinus youngiae DSM 17734.</title>
        <authorList>
            <consortium name="US DOE Joint Genome Institute (JGI-PGF)"/>
            <person name="Lucas S."/>
            <person name="Han J."/>
            <person name="Lapidus A."/>
            <person name="Cheng J.-F."/>
            <person name="Goodwin L."/>
            <person name="Pitluck S."/>
            <person name="Peters L."/>
            <person name="Ovchinnikova G."/>
            <person name="Lu M."/>
            <person name="Land M.L."/>
            <person name="Hauser L."/>
            <person name="Pester M."/>
            <person name="Spring S."/>
            <person name="Ollivier B."/>
            <person name="Rattei T."/>
            <person name="Klenk H.-P."/>
            <person name="Wagner M."/>
            <person name="Loy A."/>
            <person name="Woyke T.J."/>
        </authorList>
    </citation>
    <scope>NUCLEOTIDE SEQUENCE [LARGE SCALE GENOMIC DNA]</scope>
    <source>
        <strain evidence="9 10">DSM 17734</strain>
    </source>
</reference>
<dbReference type="Pfam" id="PF00528">
    <property type="entry name" value="BPD_transp_1"/>
    <property type="match status" value="1"/>
</dbReference>
<keyword evidence="2 7" id="KW-0813">Transport</keyword>
<feature type="transmembrane region" description="Helical" evidence="7">
    <location>
        <begin position="152"/>
        <end position="174"/>
    </location>
</feature>
<keyword evidence="10" id="KW-1185">Reference proteome</keyword>
<keyword evidence="4 7" id="KW-0812">Transmembrane</keyword>
<dbReference type="Proteomes" id="UP000005104">
    <property type="component" value="Chromosome"/>
</dbReference>
<dbReference type="PANTHER" id="PTHR30151:SF19">
    <property type="entry name" value="ABC TRANSPORTER PERMEASE"/>
    <property type="match status" value="1"/>
</dbReference>
<dbReference type="Gene3D" id="1.10.3720.10">
    <property type="entry name" value="MetI-like"/>
    <property type="match status" value="1"/>
</dbReference>
<name>H5Y3R9_9FIRM</name>
<proteinExistence type="inferred from homology"/>
<evidence type="ECO:0000256" key="3">
    <source>
        <dbReference type="ARBA" id="ARBA00022475"/>
    </source>
</evidence>
<accession>H5Y3R9</accession>
<dbReference type="GO" id="GO:0055085">
    <property type="term" value="P:transmembrane transport"/>
    <property type="evidence" value="ECO:0007669"/>
    <property type="project" value="InterPro"/>
</dbReference>
<dbReference type="HOGENOM" id="CLU_046113_2_2_9"/>
<feature type="transmembrane region" description="Helical" evidence="7">
    <location>
        <begin position="247"/>
        <end position="268"/>
    </location>
</feature>
<feature type="transmembrane region" description="Helical" evidence="7">
    <location>
        <begin position="84"/>
        <end position="114"/>
    </location>
</feature>
<evidence type="ECO:0000256" key="1">
    <source>
        <dbReference type="ARBA" id="ARBA00004651"/>
    </source>
</evidence>
<evidence type="ECO:0000313" key="10">
    <source>
        <dbReference type="Proteomes" id="UP000005104"/>
    </source>
</evidence>
<gene>
    <name evidence="9" type="ORF">DesyoDRAFT_2228</name>
</gene>
<evidence type="ECO:0000259" key="8">
    <source>
        <dbReference type="PROSITE" id="PS50928"/>
    </source>
</evidence>
<feature type="transmembrane region" description="Helical" evidence="7">
    <location>
        <begin position="34"/>
        <end position="51"/>
    </location>
</feature>
<evidence type="ECO:0000313" key="9">
    <source>
        <dbReference type="EMBL" id="EHQ89313.1"/>
    </source>
</evidence>
<dbReference type="InterPro" id="IPR035906">
    <property type="entry name" value="MetI-like_sf"/>
</dbReference>
<dbReference type="InterPro" id="IPR000515">
    <property type="entry name" value="MetI-like"/>
</dbReference>
<keyword evidence="3" id="KW-1003">Cell membrane</keyword>
<dbReference type="PANTHER" id="PTHR30151">
    <property type="entry name" value="ALKANE SULFONATE ABC TRANSPORTER-RELATED, MEMBRANE SUBUNIT"/>
    <property type="match status" value="1"/>
</dbReference>
<dbReference type="STRING" id="768710.DesyoDRAFT_2228"/>
<evidence type="ECO:0000256" key="7">
    <source>
        <dbReference type="RuleBase" id="RU363032"/>
    </source>
</evidence>
<keyword evidence="6 7" id="KW-0472">Membrane</keyword>
<comment type="subcellular location">
    <subcellularLocation>
        <location evidence="1 7">Cell membrane</location>
        <topology evidence="1 7">Multi-pass membrane protein</topology>
    </subcellularLocation>
</comment>
<evidence type="ECO:0000256" key="4">
    <source>
        <dbReference type="ARBA" id="ARBA00022692"/>
    </source>
</evidence>
<dbReference type="AlphaFoldDB" id="H5Y3R9"/>
<sequence>MSKQKYDHSSHMAQNPEISQEHKDYLHRVRMEKISVKVIQILIFGIAFFLWELCANAKIVDPFITSQPSRVLATMLNLYQDGMLFYHIGITCLEAFVGFVLGTIVGTIIAIMLWWSEFLCKVLEPYLVVLNSLPKIALGPVFIVWIGAGPAAIIVMTLAISLIVTVLEVLNGFLTTDQEKIKLVRTFGGTKLQVLTKVLLPASYPTIISALKINVGLSWVGVIVGEFLVSKAGLGYLIVYGGQVFKLDLVMTSVIILGIAATVMYQGVVCLEKVLVKNKL</sequence>
<comment type="similarity">
    <text evidence="7">Belongs to the binding-protein-dependent transport system permease family.</text>
</comment>
<keyword evidence="5 7" id="KW-1133">Transmembrane helix</keyword>
<dbReference type="GO" id="GO:0005886">
    <property type="term" value="C:plasma membrane"/>
    <property type="evidence" value="ECO:0007669"/>
    <property type="project" value="UniProtKB-SubCell"/>
</dbReference>
<dbReference type="PROSITE" id="PS50928">
    <property type="entry name" value="ABC_TM1"/>
    <property type="match status" value="1"/>
</dbReference>
<dbReference type="EMBL" id="CM001441">
    <property type="protein sequence ID" value="EHQ89313.1"/>
    <property type="molecule type" value="Genomic_DNA"/>
</dbReference>
<dbReference type="CDD" id="cd06261">
    <property type="entry name" value="TM_PBP2"/>
    <property type="match status" value="1"/>
</dbReference>
<evidence type="ECO:0000256" key="6">
    <source>
        <dbReference type="ARBA" id="ARBA00023136"/>
    </source>
</evidence>
<feature type="transmembrane region" description="Helical" evidence="7">
    <location>
        <begin position="126"/>
        <end position="146"/>
    </location>
</feature>
<evidence type="ECO:0000256" key="5">
    <source>
        <dbReference type="ARBA" id="ARBA00022989"/>
    </source>
</evidence>
<organism evidence="9 10">
    <name type="scientific">Desulfosporosinus youngiae DSM 17734</name>
    <dbReference type="NCBI Taxonomy" id="768710"/>
    <lineage>
        <taxon>Bacteria</taxon>
        <taxon>Bacillati</taxon>
        <taxon>Bacillota</taxon>
        <taxon>Clostridia</taxon>
        <taxon>Eubacteriales</taxon>
        <taxon>Desulfitobacteriaceae</taxon>
        <taxon>Desulfosporosinus</taxon>
    </lineage>
</organism>
<feature type="domain" description="ABC transmembrane type-1" evidence="8">
    <location>
        <begin position="88"/>
        <end position="268"/>
    </location>
</feature>
<protein>
    <submittedName>
        <fullName evidence="9">ABC-type nitrate/sulfonate/bicarbonate transport system, permease component</fullName>
    </submittedName>
</protein>
<dbReference type="RefSeq" id="WP_007782913.1">
    <property type="nucleotide sequence ID" value="NZ_CM001441.1"/>
</dbReference>
<dbReference type="eggNOG" id="COG0600">
    <property type="taxonomic scope" value="Bacteria"/>
</dbReference>